<evidence type="ECO:0000313" key="10">
    <source>
        <dbReference type="EMBL" id="KFM76786.1"/>
    </source>
</evidence>
<dbReference type="PANTHER" id="PTHR11022">
    <property type="entry name" value="PEPTIDOGLYCAN RECOGNITION PROTEIN"/>
    <property type="match status" value="1"/>
</dbReference>
<dbReference type="CDD" id="cd06583">
    <property type="entry name" value="PGRP"/>
    <property type="match status" value="1"/>
</dbReference>
<dbReference type="InterPro" id="IPR002502">
    <property type="entry name" value="Amidase_domain"/>
</dbReference>
<dbReference type="SMART" id="SM00644">
    <property type="entry name" value="Ami_2"/>
    <property type="match status" value="1"/>
</dbReference>
<dbReference type="GO" id="GO:0045087">
    <property type="term" value="P:innate immune response"/>
    <property type="evidence" value="ECO:0007669"/>
    <property type="project" value="UniProtKB-KW"/>
</dbReference>
<dbReference type="FunFam" id="3.40.80.10:FF:000001">
    <property type="entry name" value="Peptidoglycan recognition protein 1"/>
    <property type="match status" value="1"/>
</dbReference>
<dbReference type="InterPro" id="IPR017331">
    <property type="entry name" value="Peptidoglycan_recognition"/>
</dbReference>
<dbReference type="EMBL" id="KK119796">
    <property type="protein sequence ID" value="KFM76786.1"/>
    <property type="molecule type" value="Genomic_DNA"/>
</dbReference>
<dbReference type="InterPro" id="IPR015510">
    <property type="entry name" value="PGRP"/>
</dbReference>
<comment type="similarity">
    <text evidence="1">Belongs to the N-acetylmuramoyl-L-alanine amidase 2 family.</text>
</comment>
<keyword evidence="3" id="KW-0732">Signal</keyword>
<feature type="domain" description="Peptidoglycan recognition protein family" evidence="9">
    <location>
        <begin position="38"/>
        <end position="180"/>
    </location>
</feature>
<dbReference type="SMART" id="SM00701">
    <property type="entry name" value="PGRP"/>
    <property type="match status" value="1"/>
</dbReference>
<dbReference type="OrthoDB" id="10001926at2759"/>
<evidence type="ECO:0000256" key="2">
    <source>
        <dbReference type="ARBA" id="ARBA00022588"/>
    </source>
</evidence>
<accession>A0A087UHE7</accession>
<name>A0A087UHE7_STEMI</name>
<dbReference type="AlphaFoldDB" id="A0A087UHE7"/>
<keyword evidence="4" id="KW-0391">Immunity</keyword>
<feature type="domain" description="N-acetylmuramoyl-L-alanine amidase" evidence="8">
    <location>
        <begin position="49"/>
        <end position="186"/>
    </location>
</feature>
<dbReference type="PIRSF" id="PIRSF037945">
    <property type="entry name" value="PGRPs"/>
    <property type="match status" value="1"/>
</dbReference>
<protein>
    <submittedName>
        <fullName evidence="10">Peptidoglycan-recognition protein SC2</fullName>
    </submittedName>
</protein>
<evidence type="ECO:0000256" key="3">
    <source>
        <dbReference type="ARBA" id="ARBA00022729"/>
    </source>
</evidence>
<evidence type="ECO:0000256" key="7">
    <source>
        <dbReference type="SAM" id="Phobius"/>
    </source>
</evidence>
<keyword evidence="7" id="KW-1133">Transmembrane helix</keyword>
<evidence type="ECO:0000256" key="1">
    <source>
        <dbReference type="ARBA" id="ARBA00007553"/>
    </source>
</evidence>
<dbReference type="SUPFAM" id="SSF55846">
    <property type="entry name" value="N-acetylmuramoyl-L-alanine amidase-like"/>
    <property type="match status" value="1"/>
</dbReference>
<keyword evidence="5 6" id="KW-1015">Disulfide bond</keyword>
<dbReference type="GO" id="GO:0008270">
    <property type="term" value="F:zinc ion binding"/>
    <property type="evidence" value="ECO:0007669"/>
    <property type="project" value="InterPro"/>
</dbReference>
<evidence type="ECO:0000259" key="8">
    <source>
        <dbReference type="SMART" id="SM00644"/>
    </source>
</evidence>
<feature type="disulfide bond" evidence="6">
    <location>
        <begin position="74"/>
        <end position="80"/>
    </location>
</feature>
<evidence type="ECO:0000256" key="6">
    <source>
        <dbReference type="PIRSR" id="PIRSR037945-1"/>
    </source>
</evidence>
<organism evidence="10 11">
    <name type="scientific">Stegodyphus mimosarum</name>
    <name type="common">African social velvet spider</name>
    <dbReference type="NCBI Taxonomy" id="407821"/>
    <lineage>
        <taxon>Eukaryota</taxon>
        <taxon>Metazoa</taxon>
        <taxon>Ecdysozoa</taxon>
        <taxon>Arthropoda</taxon>
        <taxon>Chelicerata</taxon>
        <taxon>Arachnida</taxon>
        <taxon>Araneae</taxon>
        <taxon>Araneomorphae</taxon>
        <taxon>Entelegynae</taxon>
        <taxon>Eresoidea</taxon>
        <taxon>Eresidae</taxon>
        <taxon>Stegodyphus</taxon>
    </lineage>
</organism>
<evidence type="ECO:0000313" key="11">
    <source>
        <dbReference type="Proteomes" id="UP000054359"/>
    </source>
</evidence>
<dbReference type="OMA" id="WPRWQPK"/>
<proteinExistence type="inferred from homology"/>
<dbReference type="GO" id="GO:0008745">
    <property type="term" value="F:N-acetylmuramoyl-L-alanine amidase activity"/>
    <property type="evidence" value="ECO:0007669"/>
    <property type="project" value="InterPro"/>
</dbReference>
<reference evidence="10 11" key="1">
    <citation type="submission" date="2013-11" db="EMBL/GenBank/DDBJ databases">
        <title>Genome sequencing of Stegodyphus mimosarum.</title>
        <authorList>
            <person name="Bechsgaard J."/>
        </authorList>
    </citation>
    <scope>NUCLEOTIDE SEQUENCE [LARGE SCALE GENOMIC DNA]</scope>
</reference>
<evidence type="ECO:0000256" key="5">
    <source>
        <dbReference type="ARBA" id="ARBA00023157"/>
    </source>
</evidence>
<feature type="disulfide bond" evidence="6">
    <location>
        <begin position="35"/>
        <end position="160"/>
    </location>
</feature>
<dbReference type="GO" id="GO:0042834">
    <property type="term" value="F:peptidoglycan binding"/>
    <property type="evidence" value="ECO:0007669"/>
    <property type="project" value="InterPro"/>
</dbReference>
<dbReference type="InterPro" id="IPR036505">
    <property type="entry name" value="Amidase/PGRP_sf"/>
</dbReference>
<dbReference type="STRING" id="407821.A0A087UHE7"/>
<keyword evidence="7" id="KW-0812">Transmembrane</keyword>
<evidence type="ECO:0000259" key="9">
    <source>
        <dbReference type="SMART" id="SM00701"/>
    </source>
</evidence>
<feature type="transmembrane region" description="Helical" evidence="7">
    <location>
        <begin position="6"/>
        <end position="29"/>
    </location>
</feature>
<keyword evidence="11" id="KW-1185">Reference proteome</keyword>
<dbReference type="InterPro" id="IPR006619">
    <property type="entry name" value="PGRP_domain_met/bac"/>
</dbReference>
<dbReference type="Pfam" id="PF01510">
    <property type="entry name" value="Amidase_2"/>
    <property type="match status" value="1"/>
</dbReference>
<evidence type="ECO:0000256" key="4">
    <source>
        <dbReference type="ARBA" id="ARBA00022859"/>
    </source>
</evidence>
<keyword evidence="7" id="KW-0472">Membrane</keyword>
<dbReference type="GO" id="GO:0009253">
    <property type="term" value="P:peptidoglycan catabolic process"/>
    <property type="evidence" value="ECO:0007669"/>
    <property type="project" value="InterPro"/>
</dbReference>
<keyword evidence="2" id="KW-0399">Innate immunity</keyword>
<sequence>MVVKAVYVSFYRALLIFISYNSMIFATALKTDPMCREVEIVSRSEWKARPEVRSRHMNLPLNHIIILHTVTSLCKTKFQCIRKVQLMQEMHLDERGWWDIAYNFLIGGDGRVYEGRGWNRTGAHSVNFNTNSLGVAFIGNFNVDTPTKPMIDAAQHLIECGVRKGYLTPTREIHGHKDVSCTESPGNNLYAEIRRWKNYKGGRLELYNCTPLERPVISGDIIKD</sequence>
<dbReference type="PANTHER" id="PTHR11022:SF41">
    <property type="entry name" value="PEPTIDOGLYCAN-RECOGNITION PROTEIN LC-RELATED"/>
    <property type="match status" value="1"/>
</dbReference>
<dbReference type="Proteomes" id="UP000054359">
    <property type="component" value="Unassembled WGS sequence"/>
</dbReference>
<dbReference type="Gene3D" id="3.40.80.10">
    <property type="entry name" value="Peptidoglycan recognition protein-like"/>
    <property type="match status" value="1"/>
</dbReference>
<feature type="non-terminal residue" evidence="10">
    <location>
        <position position="224"/>
    </location>
</feature>
<gene>
    <name evidence="10" type="ORF">X975_08649</name>
</gene>